<dbReference type="Proteomes" id="UP001174136">
    <property type="component" value="Unassembled WGS sequence"/>
</dbReference>
<evidence type="ECO:0000256" key="1">
    <source>
        <dbReference type="SAM" id="MobiDB-lite"/>
    </source>
</evidence>
<dbReference type="AlphaFoldDB" id="A0AA47M5K1"/>
<keyword evidence="3" id="KW-1185">Reference proteome</keyword>
<reference evidence="2" key="1">
    <citation type="journal article" date="2023" name="Front. Mar. Sci.">
        <title>A new Merluccius polli reference genome to investigate the effects of global change in West African waters.</title>
        <authorList>
            <person name="Mateo J.L."/>
            <person name="Blanco-Fernandez C."/>
            <person name="Garcia-Vazquez E."/>
            <person name="Machado-Schiaffino G."/>
        </authorList>
    </citation>
    <scope>NUCLEOTIDE SEQUENCE</scope>
    <source>
        <strain evidence="2">C29</strain>
        <tissue evidence="2">Fin</tissue>
    </source>
</reference>
<dbReference type="EMBL" id="JAOPHQ010005747">
    <property type="protein sequence ID" value="KAK0134067.1"/>
    <property type="molecule type" value="Genomic_DNA"/>
</dbReference>
<evidence type="ECO:0000313" key="2">
    <source>
        <dbReference type="EMBL" id="KAK0134067.1"/>
    </source>
</evidence>
<evidence type="ECO:0000313" key="3">
    <source>
        <dbReference type="Proteomes" id="UP001174136"/>
    </source>
</evidence>
<name>A0AA47M5K1_MERPO</name>
<proteinExistence type="predicted"/>
<gene>
    <name evidence="2" type="primary">rbm44_0</name>
    <name evidence="2" type="ORF">N1851_030376</name>
</gene>
<comment type="caution">
    <text evidence="2">The sequence shown here is derived from an EMBL/GenBank/DDBJ whole genome shotgun (WGS) entry which is preliminary data.</text>
</comment>
<protein>
    <submittedName>
        <fullName evidence="2">RNA-binding protein 44</fullName>
    </submittedName>
</protein>
<accession>A0AA47M5K1</accession>
<feature type="region of interest" description="Disordered" evidence="1">
    <location>
        <begin position="39"/>
        <end position="62"/>
    </location>
</feature>
<organism evidence="2 3">
    <name type="scientific">Merluccius polli</name>
    <name type="common">Benguela hake</name>
    <name type="synonym">Merluccius cadenati</name>
    <dbReference type="NCBI Taxonomy" id="89951"/>
    <lineage>
        <taxon>Eukaryota</taxon>
        <taxon>Metazoa</taxon>
        <taxon>Chordata</taxon>
        <taxon>Craniata</taxon>
        <taxon>Vertebrata</taxon>
        <taxon>Euteleostomi</taxon>
        <taxon>Actinopterygii</taxon>
        <taxon>Neopterygii</taxon>
        <taxon>Teleostei</taxon>
        <taxon>Neoteleostei</taxon>
        <taxon>Acanthomorphata</taxon>
        <taxon>Zeiogadaria</taxon>
        <taxon>Gadariae</taxon>
        <taxon>Gadiformes</taxon>
        <taxon>Gadoidei</taxon>
        <taxon>Merlucciidae</taxon>
        <taxon>Merluccius</taxon>
    </lineage>
</organism>
<sequence length="171" mass="18108">MVTVTSPRTAEVAVERVNGVRMQGSTLHVEHIRLDAERRSRPIQHPTASGQVAGALGDAPKPTATKAISRTTIVKAPPRCCPDEQKALDVCPTAKGTCTPQHYATMGSFDKMMARLTELHPEAGRQAVVHALREVKSQHRGVLSGLPLSDIVEMASKQLAATSSSAGATAP</sequence>
<dbReference type="PANTHER" id="PTHR17550:SF7">
    <property type="entry name" value="RNA-BINDING PROTEIN 44"/>
    <property type="match status" value="1"/>
</dbReference>
<dbReference type="PANTHER" id="PTHR17550">
    <property type="entry name" value="E3 UBIQUITIN-PROTEIN LIGASE TTC3"/>
    <property type="match status" value="1"/>
</dbReference>